<keyword evidence="7" id="KW-0539">Nucleus</keyword>
<comment type="subcellular location">
    <subcellularLocation>
        <location evidence="1">Nucleus</location>
    </subcellularLocation>
</comment>
<proteinExistence type="inferred from homology"/>
<dbReference type="PANTHER" id="PTHR12707:SF0">
    <property type="entry name" value="PININ"/>
    <property type="match status" value="1"/>
</dbReference>
<keyword evidence="5" id="KW-0804">Transcription</keyword>
<evidence type="ECO:0000256" key="8">
    <source>
        <dbReference type="SAM" id="Coils"/>
    </source>
</evidence>
<comment type="similarity">
    <text evidence="2">Belongs to the pinin family.</text>
</comment>
<dbReference type="InterPro" id="IPR039853">
    <property type="entry name" value="Pinin"/>
</dbReference>
<evidence type="ECO:0000256" key="4">
    <source>
        <dbReference type="ARBA" id="ARBA00023015"/>
    </source>
</evidence>
<keyword evidence="3" id="KW-0507">mRNA processing</keyword>
<keyword evidence="8" id="KW-0175">Coiled coil</keyword>
<keyword evidence="12" id="KW-1185">Reference proteome</keyword>
<evidence type="ECO:0000256" key="2">
    <source>
        <dbReference type="ARBA" id="ARBA00010386"/>
    </source>
</evidence>
<keyword evidence="4" id="KW-0805">Transcription regulation</keyword>
<dbReference type="GO" id="GO:0071013">
    <property type="term" value="C:catalytic step 2 spliceosome"/>
    <property type="evidence" value="ECO:0007669"/>
    <property type="project" value="TreeGrafter"/>
</dbReference>
<feature type="compositionally biased region" description="Acidic residues" evidence="9">
    <location>
        <begin position="392"/>
        <end position="407"/>
    </location>
</feature>
<dbReference type="Proteomes" id="UP001201812">
    <property type="component" value="Unassembled WGS sequence"/>
</dbReference>
<dbReference type="GO" id="GO:0008380">
    <property type="term" value="P:RNA splicing"/>
    <property type="evidence" value="ECO:0007669"/>
    <property type="project" value="UniProtKB-KW"/>
</dbReference>
<reference evidence="11" key="1">
    <citation type="submission" date="2022-01" db="EMBL/GenBank/DDBJ databases">
        <title>Genome Sequence Resource for Two Populations of Ditylenchus destructor, the Migratory Endoparasitic Phytonematode.</title>
        <authorList>
            <person name="Zhang H."/>
            <person name="Lin R."/>
            <person name="Xie B."/>
        </authorList>
    </citation>
    <scope>NUCLEOTIDE SEQUENCE</scope>
    <source>
        <strain evidence="11">BazhouSP</strain>
    </source>
</reference>
<evidence type="ECO:0000256" key="5">
    <source>
        <dbReference type="ARBA" id="ARBA00023163"/>
    </source>
</evidence>
<name>A0AAD4R4C8_9BILA</name>
<evidence type="ECO:0000313" key="11">
    <source>
        <dbReference type="EMBL" id="KAI1715058.1"/>
    </source>
</evidence>
<dbReference type="Pfam" id="PF04696">
    <property type="entry name" value="Pinin_SDK_memA"/>
    <property type="match status" value="1"/>
</dbReference>
<dbReference type="GO" id="GO:0006397">
    <property type="term" value="P:mRNA processing"/>
    <property type="evidence" value="ECO:0007669"/>
    <property type="project" value="UniProtKB-KW"/>
</dbReference>
<protein>
    <submittedName>
        <fullName evidence="11">Pinin/SDK/memA/ protein conserved region domain-containing protein</fullName>
    </submittedName>
</protein>
<dbReference type="PANTHER" id="PTHR12707">
    <property type="entry name" value="PINN"/>
    <property type="match status" value="1"/>
</dbReference>
<sequence length="407" mass="46915">MAVDLATELDRAYEDLRGIDSELTKVSGRAGGQLNGNRRVSIGNGGQVGVSIGMDSYGDRNTRGRINVGSADNYSHRSSDRRVQEVGNRRRIVVSTDNGEEIDRKRSYNDYDNEPPLKRTLQSSVVMPTIETKSREATISEMKKNTTNGDTVRNRRIFSNLLVGTLKQFQKEETSANNRVQTQIEKQREVERRLETTQKEEKNRILKEKEDLLMRRREKEQEILRLKRKKAIAQYAEQKENHLRRLQCFIQTQTKPPLFFLPAKHTLRTLELLKESSKKVDALIELRRQEMDRELHRDSDIDSDSDDVKPSGLRSAVVPVSKSLSTDHESSANHANEETIDRPKKNDKNGERQNGDDDKEKSEEKSREEKPDEAENKMQEKDMETGQNDKNEGDEEEQEDVEIEMET</sequence>
<evidence type="ECO:0000313" key="12">
    <source>
        <dbReference type="Proteomes" id="UP001201812"/>
    </source>
</evidence>
<evidence type="ECO:0000256" key="1">
    <source>
        <dbReference type="ARBA" id="ARBA00004123"/>
    </source>
</evidence>
<dbReference type="EMBL" id="JAKKPZ010000012">
    <property type="protein sequence ID" value="KAI1715058.1"/>
    <property type="molecule type" value="Genomic_DNA"/>
</dbReference>
<gene>
    <name evidence="11" type="ORF">DdX_08337</name>
</gene>
<organism evidence="11 12">
    <name type="scientific">Ditylenchus destructor</name>
    <dbReference type="NCBI Taxonomy" id="166010"/>
    <lineage>
        <taxon>Eukaryota</taxon>
        <taxon>Metazoa</taxon>
        <taxon>Ecdysozoa</taxon>
        <taxon>Nematoda</taxon>
        <taxon>Chromadorea</taxon>
        <taxon>Rhabditida</taxon>
        <taxon>Tylenchina</taxon>
        <taxon>Tylenchomorpha</taxon>
        <taxon>Sphaerularioidea</taxon>
        <taxon>Anguinidae</taxon>
        <taxon>Anguininae</taxon>
        <taxon>Ditylenchus</taxon>
    </lineage>
</organism>
<keyword evidence="6" id="KW-0508">mRNA splicing</keyword>
<evidence type="ECO:0000256" key="9">
    <source>
        <dbReference type="SAM" id="MobiDB-lite"/>
    </source>
</evidence>
<feature type="compositionally biased region" description="Basic and acidic residues" evidence="9">
    <location>
        <begin position="325"/>
        <end position="391"/>
    </location>
</feature>
<evidence type="ECO:0000256" key="7">
    <source>
        <dbReference type="ARBA" id="ARBA00023242"/>
    </source>
</evidence>
<comment type="caution">
    <text evidence="11">The sequence shown here is derived from an EMBL/GenBank/DDBJ whole genome shotgun (WGS) entry which is preliminary data.</text>
</comment>
<accession>A0AAD4R4C8</accession>
<feature type="coiled-coil region" evidence="8">
    <location>
        <begin position="180"/>
        <end position="229"/>
    </location>
</feature>
<feature type="domain" description="Pinin/SDK/MemA protein" evidence="10">
    <location>
        <begin position="152"/>
        <end position="277"/>
    </location>
</feature>
<dbReference type="AlphaFoldDB" id="A0AAD4R4C8"/>
<dbReference type="InterPro" id="IPR006786">
    <property type="entry name" value="Pinin_SDK_MemA"/>
</dbReference>
<feature type="region of interest" description="Disordered" evidence="9">
    <location>
        <begin position="294"/>
        <end position="407"/>
    </location>
</feature>
<evidence type="ECO:0000256" key="6">
    <source>
        <dbReference type="ARBA" id="ARBA00023187"/>
    </source>
</evidence>
<evidence type="ECO:0000256" key="3">
    <source>
        <dbReference type="ARBA" id="ARBA00022664"/>
    </source>
</evidence>
<evidence type="ECO:0000259" key="10">
    <source>
        <dbReference type="Pfam" id="PF04696"/>
    </source>
</evidence>